<gene>
    <name evidence="1" type="ORF">ACFO3S_23430</name>
</gene>
<evidence type="ECO:0000313" key="1">
    <source>
        <dbReference type="EMBL" id="MFC4601214.1"/>
    </source>
</evidence>
<proteinExistence type="predicted"/>
<name>A0ABV9FLW0_9BACL</name>
<protein>
    <submittedName>
        <fullName evidence="1">Uncharacterized protein</fullName>
    </submittedName>
</protein>
<dbReference type="EMBL" id="JBHSEP010000024">
    <property type="protein sequence ID" value="MFC4601214.1"/>
    <property type="molecule type" value="Genomic_DNA"/>
</dbReference>
<reference evidence="2" key="1">
    <citation type="journal article" date="2019" name="Int. J. Syst. Evol. Microbiol.">
        <title>The Global Catalogue of Microorganisms (GCM) 10K type strain sequencing project: providing services to taxonomists for standard genome sequencing and annotation.</title>
        <authorList>
            <consortium name="The Broad Institute Genomics Platform"/>
            <consortium name="The Broad Institute Genome Sequencing Center for Infectious Disease"/>
            <person name="Wu L."/>
            <person name="Ma J."/>
        </authorList>
    </citation>
    <scope>NUCLEOTIDE SEQUENCE [LARGE SCALE GENOMIC DNA]</scope>
    <source>
        <strain evidence="2">CCUG 49571</strain>
    </source>
</reference>
<comment type="caution">
    <text evidence="1">The sequence shown here is derived from an EMBL/GenBank/DDBJ whole genome shotgun (WGS) entry which is preliminary data.</text>
</comment>
<sequence length="638" mass="71713">MYSDSTLNNEINKNDDKSGSSRFSLIKQNFVAGVSYYIKINHYNTSGSVHARLSVKVPSGAQLQTITIDQPIDMDIEENEAGLFVFTPPRTGEYSIRTGYYGDNYNDEMGDTILYLYSDPLFQNELEMNDDIDTENNNYFSGLTLLLIGGTNYYIRIVGYGDSPFRARLKITGSPSKTDLDNDGIPDEQEIAGIRIGYQGTYVKTVVTDPNNPDTDGDGIEDGIELLEMKYYNSTGNFYEAIDDPSTNVIGTLANGVSFDIPSSFNLSSIDSSYLVSILPSVEQYKRNIKSYYDYVESYTSTLSSKGNDRLLTLSDRILESGLGYYFATTYIISNIQEFGTNEDRYWLATQTNNIEHLAAIENGIGMASTDDIEASAYDPYYFHRLGTRIHNEITKVFEMDLTRRYTSYSGKQIPGTVLKADLVYDLGRDEYVTVPDIRPNSALRAEIFEIKPITWSRQRDPVHYSQAQAQLNKYISKYQQYFTQKSVEHGKTTTWFRYGQIIIVTGTRYIARIVQDPTQPGMVYYQLINERTNYDETFLVFPYTVPTERPQVSVIYNNVPVQGQIVAREKEPDGSWGDYGVALLNVTGAVILVVGTVVEDVGTGGIGIADDPISFAVGAKLVQEAVKALRRAPAIWW</sequence>
<accession>A0ABV9FLW0</accession>
<evidence type="ECO:0000313" key="2">
    <source>
        <dbReference type="Proteomes" id="UP001596028"/>
    </source>
</evidence>
<keyword evidence="2" id="KW-1185">Reference proteome</keyword>
<organism evidence="1 2">
    <name type="scientific">Cohnella hongkongensis</name>
    <dbReference type="NCBI Taxonomy" id="178337"/>
    <lineage>
        <taxon>Bacteria</taxon>
        <taxon>Bacillati</taxon>
        <taxon>Bacillota</taxon>
        <taxon>Bacilli</taxon>
        <taxon>Bacillales</taxon>
        <taxon>Paenibacillaceae</taxon>
        <taxon>Cohnella</taxon>
    </lineage>
</organism>
<dbReference type="Proteomes" id="UP001596028">
    <property type="component" value="Unassembled WGS sequence"/>
</dbReference>
<dbReference type="RefSeq" id="WP_378100991.1">
    <property type="nucleotide sequence ID" value="NZ_JBHSEP010000024.1"/>
</dbReference>